<dbReference type="Proteomes" id="UP000186684">
    <property type="component" value="Unassembled WGS sequence"/>
</dbReference>
<evidence type="ECO:0008006" key="3">
    <source>
        <dbReference type="Google" id="ProtNLM"/>
    </source>
</evidence>
<proteinExistence type="predicted"/>
<dbReference type="AlphaFoldDB" id="A0A1N7Q2F9"/>
<keyword evidence="2" id="KW-1185">Reference proteome</keyword>
<gene>
    <name evidence="1" type="ORF">SAMN05421759_12520</name>
</gene>
<dbReference type="EMBL" id="FTOQ01000025">
    <property type="protein sequence ID" value="SIT17026.1"/>
    <property type="molecule type" value="Genomic_DNA"/>
</dbReference>
<name>A0A1N7Q2F9_9RHOB</name>
<sequence>MQADLGIETPYILCAPVVPRTYWGALVPKLHVETVITGAPYIILVSQMVALPPTEIGIAVGSADLVRDDLLAAADLLLHGFR</sequence>
<evidence type="ECO:0000313" key="2">
    <source>
        <dbReference type="Proteomes" id="UP000186684"/>
    </source>
</evidence>
<dbReference type="SUPFAM" id="SSF50118">
    <property type="entry name" value="Cell growth inhibitor/plasmid maintenance toxic component"/>
    <property type="match status" value="1"/>
</dbReference>
<reference evidence="2" key="1">
    <citation type="submission" date="2017-01" db="EMBL/GenBank/DDBJ databases">
        <authorList>
            <person name="Varghese N."/>
            <person name="Submissions S."/>
        </authorList>
    </citation>
    <scope>NUCLEOTIDE SEQUENCE [LARGE SCALE GENOMIC DNA]</scope>
    <source>
        <strain evidence="2">DSM 29430</strain>
    </source>
</reference>
<evidence type="ECO:0000313" key="1">
    <source>
        <dbReference type="EMBL" id="SIT17026.1"/>
    </source>
</evidence>
<accession>A0A1N7Q2F9</accession>
<protein>
    <recommendedName>
        <fullName evidence="3">Cytotoxic protein CcdB</fullName>
    </recommendedName>
</protein>
<dbReference type="Gene3D" id="2.30.30.110">
    <property type="match status" value="1"/>
</dbReference>
<dbReference type="RefSeq" id="WP_234990324.1">
    <property type="nucleotide sequence ID" value="NZ_FTOQ01000025.1"/>
</dbReference>
<organism evidence="1 2">
    <name type="scientific">Roseivivax lentus</name>
    <dbReference type="NCBI Taxonomy" id="633194"/>
    <lineage>
        <taxon>Bacteria</taxon>
        <taxon>Pseudomonadati</taxon>
        <taxon>Pseudomonadota</taxon>
        <taxon>Alphaproteobacteria</taxon>
        <taxon>Rhodobacterales</taxon>
        <taxon>Roseobacteraceae</taxon>
        <taxon>Roseivivax</taxon>
    </lineage>
</organism>
<dbReference type="InterPro" id="IPR011067">
    <property type="entry name" value="Plasmid_toxin/cell-grow_inhib"/>
</dbReference>